<evidence type="ECO:0000313" key="2">
    <source>
        <dbReference type="Proteomes" id="UP000828390"/>
    </source>
</evidence>
<name>A0A9D4F592_DREPO</name>
<reference evidence="1" key="2">
    <citation type="submission" date="2020-11" db="EMBL/GenBank/DDBJ databases">
        <authorList>
            <person name="McCartney M.A."/>
            <person name="Auch B."/>
            <person name="Kono T."/>
            <person name="Mallez S."/>
            <person name="Becker A."/>
            <person name="Gohl D.M."/>
            <person name="Silverstein K.A.T."/>
            <person name="Koren S."/>
            <person name="Bechman K.B."/>
            <person name="Herman A."/>
            <person name="Abrahante J.E."/>
            <person name="Garbe J."/>
        </authorList>
    </citation>
    <scope>NUCLEOTIDE SEQUENCE</scope>
    <source>
        <strain evidence="1">Duluth1</strain>
        <tissue evidence="1">Whole animal</tissue>
    </source>
</reference>
<organism evidence="1 2">
    <name type="scientific">Dreissena polymorpha</name>
    <name type="common">Zebra mussel</name>
    <name type="synonym">Mytilus polymorpha</name>
    <dbReference type="NCBI Taxonomy" id="45954"/>
    <lineage>
        <taxon>Eukaryota</taxon>
        <taxon>Metazoa</taxon>
        <taxon>Spiralia</taxon>
        <taxon>Lophotrochozoa</taxon>
        <taxon>Mollusca</taxon>
        <taxon>Bivalvia</taxon>
        <taxon>Autobranchia</taxon>
        <taxon>Heteroconchia</taxon>
        <taxon>Euheterodonta</taxon>
        <taxon>Imparidentia</taxon>
        <taxon>Neoheterodontei</taxon>
        <taxon>Myida</taxon>
        <taxon>Dreissenoidea</taxon>
        <taxon>Dreissenidae</taxon>
        <taxon>Dreissena</taxon>
    </lineage>
</organism>
<protein>
    <submittedName>
        <fullName evidence="1">Uncharacterized protein</fullName>
    </submittedName>
</protein>
<dbReference type="AlphaFoldDB" id="A0A9D4F592"/>
<gene>
    <name evidence="1" type="ORF">DPMN_144699</name>
</gene>
<dbReference type="EMBL" id="JAIWYP010000007">
    <property type="protein sequence ID" value="KAH3791218.1"/>
    <property type="molecule type" value="Genomic_DNA"/>
</dbReference>
<dbReference type="Proteomes" id="UP000828390">
    <property type="component" value="Unassembled WGS sequence"/>
</dbReference>
<comment type="caution">
    <text evidence="1">The sequence shown here is derived from an EMBL/GenBank/DDBJ whole genome shotgun (WGS) entry which is preliminary data.</text>
</comment>
<proteinExistence type="predicted"/>
<evidence type="ECO:0000313" key="1">
    <source>
        <dbReference type="EMBL" id="KAH3791218.1"/>
    </source>
</evidence>
<keyword evidence="2" id="KW-1185">Reference proteome</keyword>
<sequence>MPNEVPRSSLALSIIAFTSQRSENVTFMDLLREKPWERTTWRRPNRRASTIPTTFESMLSLFFMNSRMTRRGSSLLPLLGMAAKYHVYSLRTGFHVNAFVFK</sequence>
<accession>A0A9D4F592</accession>
<reference evidence="1" key="1">
    <citation type="journal article" date="2019" name="bioRxiv">
        <title>The Genome of the Zebra Mussel, Dreissena polymorpha: A Resource for Invasive Species Research.</title>
        <authorList>
            <person name="McCartney M.A."/>
            <person name="Auch B."/>
            <person name="Kono T."/>
            <person name="Mallez S."/>
            <person name="Zhang Y."/>
            <person name="Obille A."/>
            <person name="Becker A."/>
            <person name="Abrahante J.E."/>
            <person name="Garbe J."/>
            <person name="Badalamenti J.P."/>
            <person name="Herman A."/>
            <person name="Mangelson H."/>
            <person name="Liachko I."/>
            <person name="Sullivan S."/>
            <person name="Sone E.D."/>
            <person name="Koren S."/>
            <person name="Silverstein K.A.T."/>
            <person name="Beckman K.B."/>
            <person name="Gohl D.M."/>
        </authorList>
    </citation>
    <scope>NUCLEOTIDE SEQUENCE</scope>
    <source>
        <strain evidence="1">Duluth1</strain>
        <tissue evidence="1">Whole animal</tissue>
    </source>
</reference>